<protein>
    <submittedName>
        <fullName evidence="2">Uncharacterized protein</fullName>
    </submittedName>
</protein>
<feature type="compositionally biased region" description="Polar residues" evidence="1">
    <location>
        <begin position="1"/>
        <end position="15"/>
    </location>
</feature>
<dbReference type="VEuPathDB" id="FungiDB:FOZG_03488"/>
<organism evidence="2">
    <name type="scientific">Fusarium oxysporum Fo47</name>
    <dbReference type="NCBI Taxonomy" id="660027"/>
    <lineage>
        <taxon>Eukaryota</taxon>
        <taxon>Fungi</taxon>
        <taxon>Dikarya</taxon>
        <taxon>Ascomycota</taxon>
        <taxon>Pezizomycotina</taxon>
        <taxon>Sordariomycetes</taxon>
        <taxon>Hypocreomycetidae</taxon>
        <taxon>Hypocreales</taxon>
        <taxon>Nectriaceae</taxon>
        <taxon>Fusarium</taxon>
        <taxon>Fusarium oxysporum species complex</taxon>
    </lineage>
</organism>
<feature type="region of interest" description="Disordered" evidence="1">
    <location>
        <begin position="1"/>
        <end position="32"/>
    </location>
</feature>
<evidence type="ECO:0000256" key="1">
    <source>
        <dbReference type="SAM" id="MobiDB-lite"/>
    </source>
</evidence>
<dbReference type="AlphaFoldDB" id="W9KXU7"/>
<dbReference type="HOGENOM" id="CLU_3392345_0_0_1"/>
<name>W9KXU7_FUSOX</name>
<evidence type="ECO:0000313" key="2">
    <source>
        <dbReference type="EMBL" id="EWZ47599.1"/>
    </source>
</evidence>
<sequence length="32" mass="3269">MANLTKKNSGHTARQQLGEGQGPMSSGKPGSL</sequence>
<dbReference type="EMBL" id="JH717897">
    <property type="protein sequence ID" value="EWZ47599.1"/>
    <property type="molecule type" value="Genomic_DNA"/>
</dbReference>
<gene>
    <name evidence="2" type="ORF">FOZG_03488</name>
</gene>
<dbReference type="Proteomes" id="UP000030766">
    <property type="component" value="Unassembled WGS sequence"/>
</dbReference>
<reference evidence="2" key="1">
    <citation type="submission" date="2011-06" db="EMBL/GenBank/DDBJ databases">
        <title>The Genome Sequence of Fusarium oxysporum Fo47.</title>
        <authorList>
            <consortium name="The Broad Institute Genome Sequencing Platform"/>
            <person name="Ma L.-J."/>
            <person name="Gale L.R."/>
            <person name="Schwartz D.C."/>
            <person name="Zhou S."/>
            <person name="Corby-Kistler H."/>
            <person name="Young S.K."/>
            <person name="Zeng Q."/>
            <person name="Gargeya S."/>
            <person name="Fitzgerald M."/>
            <person name="Haas B."/>
            <person name="Abouelleil A."/>
            <person name="Alvarado L."/>
            <person name="Arachchi H.M."/>
            <person name="Berlin A."/>
            <person name="Brown A."/>
            <person name="Chapman S.B."/>
            <person name="Chen Z."/>
            <person name="Dunbar C."/>
            <person name="Freedman E."/>
            <person name="Gearin G."/>
            <person name="Gellesch M."/>
            <person name="Goldberg J."/>
            <person name="Griggs A."/>
            <person name="Gujja S."/>
            <person name="Heiman D."/>
            <person name="Howarth C."/>
            <person name="Larson L."/>
            <person name="Lui A."/>
            <person name="MacDonald P.J.P."/>
            <person name="Mehta T."/>
            <person name="Montmayeur A."/>
            <person name="Murphy C."/>
            <person name="Neiman D."/>
            <person name="Pearson M."/>
            <person name="Priest M."/>
            <person name="Roberts A."/>
            <person name="Saif S."/>
            <person name="Shea T."/>
            <person name="Shenoy N."/>
            <person name="Sisk P."/>
            <person name="Stolte C."/>
            <person name="Sykes S."/>
            <person name="Wortman J."/>
            <person name="Nusbaum C."/>
            <person name="Birren B."/>
        </authorList>
    </citation>
    <scope>NUCLEOTIDE SEQUENCE [LARGE SCALE GENOMIC DNA]</scope>
    <source>
        <strain evidence="2">Fo47</strain>
    </source>
</reference>
<proteinExistence type="predicted"/>
<reference evidence="2" key="2">
    <citation type="submission" date="2012-06" db="EMBL/GenBank/DDBJ databases">
        <title>Annotation of the Genome Sequence of Fusarium oxysporum Fo47.</title>
        <authorList>
            <consortium name="The Broad Institute Genomics Platform"/>
            <person name="Ma L.-J."/>
            <person name="Corby-Kistler H."/>
            <person name="Broz K."/>
            <person name="Gale L.R."/>
            <person name="Jonkers W."/>
            <person name="O'Donnell K."/>
            <person name="Ploetz R."/>
            <person name="Steinberg C."/>
            <person name="Schwartz D.C."/>
            <person name="VanEtten H."/>
            <person name="Zhou S."/>
            <person name="Young S.K."/>
            <person name="Zeng Q."/>
            <person name="Gargeya S."/>
            <person name="Fitzgerald M."/>
            <person name="Abouelleil A."/>
            <person name="Alvarado L."/>
            <person name="Chapman S.B."/>
            <person name="Gainer-Dewar J."/>
            <person name="Goldberg J."/>
            <person name="Griggs A."/>
            <person name="Gujja S."/>
            <person name="Hansen M."/>
            <person name="Howarth C."/>
            <person name="Imamovic A."/>
            <person name="Ireland A."/>
            <person name="Larimer J."/>
            <person name="McCowan C."/>
            <person name="Murphy C."/>
            <person name="Pearson M."/>
            <person name="Poon T.W."/>
            <person name="Priest M."/>
            <person name="Roberts A."/>
            <person name="Saif S."/>
            <person name="Shea T."/>
            <person name="Sykes S."/>
            <person name="Wortman J."/>
            <person name="Nusbaum C."/>
            <person name="Birren B."/>
        </authorList>
    </citation>
    <scope>NUCLEOTIDE SEQUENCE</scope>
    <source>
        <strain evidence="2">Fo47</strain>
    </source>
</reference>
<accession>W9KXU7</accession>